<dbReference type="EMBL" id="CAJNOQ010000283">
    <property type="protein sequence ID" value="CAF0782097.1"/>
    <property type="molecule type" value="Genomic_DNA"/>
</dbReference>
<keyword evidence="7" id="KW-0967">Endosome</keyword>
<sequence>MDEGKNQQKFVEQKQNNRSINSHNKSKHSTTSSLFEIVRQTTKAESSNTTNHSNNTLTDKMVFRVGGHSRFDEGVGSFLESFEAVAQKHDHRLQKIKKDEEIESQKAAPEYRITFGEKPPALTENEYQLLYIEVLYTIKHKIGITTSKHIGGENDLYMYAQEAFGIMDEEHQRLLAKASEEKPPILILNIEIVEAKDLEAKDANGFSDPYCMLGIVPDDKKLIQNGGGSSDEEGGSSTTDGNTDRKLGFMKRLKSFRKSTTRRREGREKGVPSPTNALKDKLPAKYIQTTDVKKTTLNPVWMEKFRFNIASGKTETFHLDIWDHDDEFSVFEAARKLNQVQGFKGLNRYFKQIAQSARTDRADGSNVDDFLGSVNLKITEIPSIGIDRWFQLEGRSENSKVRGQIHLCANLATREDRGVPEEDNWTDIKQHVELLQIFIDYELNKFKGKSTEWNGELSRDAETILHQHAIQGDITAIQTQMCRWTAYSKKHLEHTLTYKLLLSIIEQLENIWQPTSLSRDEIDMLREAFTLFINHCFKQLAKHRELFPAANKSATEKLEQLLTIISKLYSMDVFRYCCPFQNSLQYELSTIIKAGTIEWLERMIEITKPRVRSDEDTLRCASELCYVLISDAHAAVKYYNPIFEATVKLAYYHIAFKKIDTKLMDVVLKALEEELGEQVHLPPEKLVIEPDSADIIQFAAAAEQTGLSLFDLYLGLHELVKYKTYVNETDRPKLKIASYYMYFGAAMKKWLSIARNKVTYRIEKSIELDKPESITQFTKFTSSSLDVSNCCSQIAQFWKRLAWPDIVGSIPYLIKITEDMGQATIFYATLIEEKLQSRGYYEITSIFHYTQDLSLAVNNIERVRESFKTLPIELSYDKLLVAAEKYHNINIVEDYRRKIETIVATCSEEIAEKIYKILNKVVQLMENDLKQHIFHMIEAPEAVQIQETVTPLIQYLDNNLLAFKDYMIRHNFTRLLEIVWNVILDQILADVQTASTRPPSCYQRLLKSLDTSLTEIFNADDHGLPKDNLKNDKYKEQERTITNDLGKINCRAYYYAKEEALCIEIISCKNLKPCDSNGLSDPFVEIQLCPNYMFNNYNKQSTTIIKKSLNPVFNEKVEFRVPEKECTAQGAVIQFTVMDHDLMWTNDFEGEAFLEIANLPGVNSELGDRGFEDLKDIEIPLTHPKAIKSRIIEILELRTSDKIAMDFVRKRREAENL</sequence>
<evidence type="ECO:0000256" key="4">
    <source>
        <dbReference type="ARBA" id="ARBA00005823"/>
    </source>
</evidence>
<feature type="domain" description="C2" evidence="9">
    <location>
        <begin position="168"/>
        <end position="360"/>
    </location>
</feature>
<evidence type="ECO:0000313" key="12">
    <source>
        <dbReference type="EMBL" id="CAF0782097.1"/>
    </source>
</evidence>
<dbReference type="PANTHER" id="PTHR45999:SF4">
    <property type="entry name" value="UNC-13-4A, ISOFORM B"/>
    <property type="match status" value="1"/>
</dbReference>
<dbReference type="Proteomes" id="UP000663829">
    <property type="component" value="Unassembled WGS sequence"/>
</dbReference>
<feature type="region of interest" description="Disordered" evidence="8">
    <location>
        <begin position="1"/>
        <end position="33"/>
    </location>
</feature>
<evidence type="ECO:0000259" key="11">
    <source>
        <dbReference type="PROSITE" id="PS51259"/>
    </source>
</evidence>
<gene>
    <name evidence="12" type="ORF">GPM918_LOCUS2528</name>
    <name evidence="13" type="ORF">SRO942_LOCUS2528</name>
</gene>
<dbReference type="CDD" id="cd08676">
    <property type="entry name" value="C2A_Munc13-like"/>
    <property type="match status" value="1"/>
</dbReference>
<name>A0A813RK07_9BILA</name>
<evidence type="ECO:0000256" key="5">
    <source>
        <dbReference type="ARBA" id="ARBA00022483"/>
    </source>
</evidence>
<keyword evidence="6" id="KW-0963">Cytoplasm</keyword>
<dbReference type="PROSITE" id="PS51258">
    <property type="entry name" value="MHD1"/>
    <property type="match status" value="1"/>
</dbReference>
<dbReference type="InterPro" id="IPR052095">
    <property type="entry name" value="UNC-13_domain"/>
</dbReference>
<reference evidence="12" key="1">
    <citation type="submission" date="2021-02" db="EMBL/GenBank/DDBJ databases">
        <authorList>
            <person name="Nowell W R."/>
        </authorList>
    </citation>
    <scope>NUCLEOTIDE SEQUENCE</scope>
</reference>
<dbReference type="SMART" id="SM00239">
    <property type="entry name" value="C2"/>
    <property type="match status" value="2"/>
</dbReference>
<feature type="region of interest" description="Disordered" evidence="8">
    <location>
        <begin position="257"/>
        <end position="280"/>
    </location>
</feature>
<dbReference type="InterPro" id="IPR014770">
    <property type="entry name" value="Munc13_1"/>
</dbReference>
<dbReference type="Gene3D" id="2.60.40.150">
    <property type="entry name" value="C2 domain"/>
    <property type="match status" value="2"/>
</dbReference>
<evidence type="ECO:0000256" key="7">
    <source>
        <dbReference type="ARBA" id="ARBA00022753"/>
    </source>
</evidence>
<feature type="compositionally biased region" description="Polar residues" evidence="8">
    <location>
        <begin position="7"/>
        <end position="20"/>
    </location>
</feature>
<keyword evidence="5" id="KW-0268">Exocytosis</keyword>
<evidence type="ECO:0000313" key="14">
    <source>
        <dbReference type="Proteomes" id="UP000663829"/>
    </source>
</evidence>
<dbReference type="GO" id="GO:0099503">
    <property type="term" value="C:secretory vesicle"/>
    <property type="evidence" value="ECO:0007669"/>
    <property type="project" value="TreeGrafter"/>
</dbReference>
<dbReference type="InterPro" id="IPR000008">
    <property type="entry name" value="C2_dom"/>
</dbReference>
<accession>A0A813RK07</accession>
<evidence type="ECO:0000256" key="8">
    <source>
        <dbReference type="SAM" id="MobiDB-lite"/>
    </source>
</evidence>
<evidence type="ECO:0000256" key="2">
    <source>
        <dbReference type="ARBA" id="ARBA00004496"/>
    </source>
</evidence>
<dbReference type="GO" id="GO:0005770">
    <property type="term" value="C:late endosome"/>
    <property type="evidence" value="ECO:0007669"/>
    <property type="project" value="UniProtKB-SubCell"/>
</dbReference>
<dbReference type="PROSITE" id="PS50004">
    <property type="entry name" value="C2"/>
    <property type="match status" value="2"/>
</dbReference>
<evidence type="ECO:0000256" key="6">
    <source>
        <dbReference type="ARBA" id="ARBA00022490"/>
    </source>
</evidence>
<feature type="domain" description="MHD2" evidence="11">
    <location>
        <begin position="946"/>
        <end position="1055"/>
    </location>
</feature>
<protein>
    <submittedName>
        <fullName evidence="12">Uncharacterized protein</fullName>
    </submittedName>
</protein>
<dbReference type="PROSITE" id="PS51259">
    <property type="entry name" value="MHD2"/>
    <property type="match status" value="1"/>
</dbReference>
<dbReference type="InterPro" id="IPR035892">
    <property type="entry name" value="C2_domain_sf"/>
</dbReference>
<evidence type="ECO:0000259" key="10">
    <source>
        <dbReference type="PROSITE" id="PS51258"/>
    </source>
</evidence>
<evidence type="ECO:0000259" key="9">
    <source>
        <dbReference type="PROSITE" id="PS50004"/>
    </source>
</evidence>
<dbReference type="InterPro" id="IPR010439">
    <property type="entry name" value="MUN_dom"/>
</dbReference>
<feature type="domain" description="C2" evidence="9">
    <location>
        <begin position="1044"/>
        <end position="1171"/>
    </location>
</feature>
<dbReference type="Gene3D" id="1.10.357.50">
    <property type="match status" value="1"/>
</dbReference>
<dbReference type="GO" id="GO:0055037">
    <property type="term" value="C:recycling endosome"/>
    <property type="evidence" value="ECO:0007669"/>
    <property type="project" value="UniProtKB-SubCell"/>
</dbReference>
<dbReference type="PANTHER" id="PTHR45999">
    <property type="entry name" value="UNC-13-4A, ISOFORM B"/>
    <property type="match status" value="1"/>
</dbReference>
<evidence type="ECO:0000313" key="13">
    <source>
        <dbReference type="EMBL" id="CAF3565529.1"/>
    </source>
</evidence>
<comment type="subcellular location">
    <subcellularLocation>
        <location evidence="2">Cytoplasm</location>
    </subcellularLocation>
    <subcellularLocation>
        <location evidence="3">Late endosome</location>
    </subcellularLocation>
    <subcellularLocation>
        <location evidence="1">Recycling endosome</location>
    </subcellularLocation>
</comment>
<evidence type="ECO:0000256" key="3">
    <source>
        <dbReference type="ARBA" id="ARBA00004603"/>
    </source>
</evidence>
<feature type="domain" description="MHD1" evidence="10">
    <location>
        <begin position="710"/>
        <end position="831"/>
    </location>
</feature>
<proteinExistence type="inferred from homology"/>
<keyword evidence="14" id="KW-1185">Reference proteome</keyword>
<dbReference type="AlphaFoldDB" id="A0A813RK07"/>
<dbReference type="EMBL" id="CAJOBC010000283">
    <property type="protein sequence ID" value="CAF3565529.1"/>
    <property type="molecule type" value="Genomic_DNA"/>
</dbReference>
<dbReference type="Pfam" id="PF06292">
    <property type="entry name" value="MUN"/>
    <property type="match status" value="1"/>
</dbReference>
<dbReference type="GO" id="GO:0006887">
    <property type="term" value="P:exocytosis"/>
    <property type="evidence" value="ECO:0007669"/>
    <property type="project" value="UniProtKB-KW"/>
</dbReference>
<dbReference type="Pfam" id="PF00168">
    <property type="entry name" value="C2"/>
    <property type="match status" value="3"/>
</dbReference>
<dbReference type="InterPro" id="IPR014772">
    <property type="entry name" value="Munc13_dom-2"/>
</dbReference>
<organism evidence="12 14">
    <name type="scientific">Didymodactylos carnosus</name>
    <dbReference type="NCBI Taxonomy" id="1234261"/>
    <lineage>
        <taxon>Eukaryota</taxon>
        <taxon>Metazoa</taxon>
        <taxon>Spiralia</taxon>
        <taxon>Gnathifera</taxon>
        <taxon>Rotifera</taxon>
        <taxon>Eurotatoria</taxon>
        <taxon>Bdelloidea</taxon>
        <taxon>Philodinida</taxon>
        <taxon>Philodinidae</taxon>
        <taxon>Didymodactylos</taxon>
    </lineage>
</organism>
<dbReference type="Proteomes" id="UP000681722">
    <property type="component" value="Unassembled WGS sequence"/>
</dbReference>
<dbReference type="OrthoDB" id="7976202at2759"/>
<feature type="region of interest" description="Disordered" evidence="8">
    <location>
        <begin position="222"/>
        <end position="245"/>
    </location>
</feature>
<comment type="similarity">
    <text evidence="4">Belongs to the unc-13 family.</text>
</comment>
<comment type="caution">
    <text evidence="12">The sequence shown here is derived from an EMBL/GenBank/DDBJ whole genome shotgun (WGS) entry which is preliminary data.</text>
</comment>
<dbReference type="SUPFAM" id="SSF49562">
    <property type="entry name" value="C2 domain (Calcium/lipid-binding domain, CaLB)"/>
    <property type="match status" value="2"/>
</dbReference>
<evidence type="ECO:0000256" key="1">
    <source>
        <dbReference type="ARBA" id="ARBA00004172"/>
    </source>
</evidence>